<evidence type="ECO:0000256" key="1">
    <source>
        <dbReference type="PROSITE-ProRule" id="PRU00371"/>
    </source>
</evidence>
<dbReference type="SMART" id="SM00595">
    <property type="entry name" value="MADF"/>
    <property type="match status" value="1"/>
</dbReference>
<feature type="region of interest" description="Disordered" evidence="2">
    <location>
        <begin position="105"/>
        <end position="137"/>
    </location>
</feature>
<name>A0A8C4HBL9_DICLA</name>
<evidence type="ECO:0008006" key="7">
    <source>
        <dbReference type="Google" id="ProtNLM"/>
    </source>
</evidence>
<dbReference type="GO" id="GO:0006357">
    <property type="term" value="P:regulation of transcription by RNA polymerase II"/>
    <property type="evidence" value="ECO:0007669"/>
    <property type="project" value="TreeGrafter"/>
</dbReference>
<dbReference type="GO" id="GO:0003677">
    <property type="term" value="F:DNA binding"/>
    <property type="evidence" value="ECO:0007669"/>
    <property type="project" value="InterPro"/>
</dbReference>
<evidence type="ECO:0000259" key="3">
    <source>
        <dbReference type="PROSITE" id="PS51029"/>
    </source>
</evidence>
<organism evidence="5 6">
    <name type="scientific">Dicentrarchus labrax</name>
    <name type="common">European seabass</name>
    <name type="synonym">Morone labrax</name>
    <dbReference type="NCBI Taxonomy" id="13489"/>
    <lineage>
        <taxon>Eukaryota</taxon>
        <taxon>Metazoa</taxon>
        <taxon>Chordata</taxon>
        <taxon>Craniata</taxon>
        <taxon>Vertebrata</taxon>
        <taxon>Euteleostomi</taxon>
        <taxon>Actinopterygii</taxon>
        <taxon>Neopterygii</taxon>
        <taxon>Teleostei</taxon>
        <taxon>Neoteleostei</taxon>
        <taxon>Acanthomorphata</taxon>
        <taxon>Eupercaria</taxon>
        <taxon>Moronidae</taxon>
        <taxon>Dicentrarchus</taxon>
    </lineage>
</organism>
<keyword evidence="6" id="KW-1185">Reference proteome</keyword>
<feature type="domain" description="BESS" evidence="4">
    <location>
        <begin position="149"/>
        <end position="188"/>
    </location>
</feature>
<proteinExistence type="predicted"/>
<dbReference type="GO" id="GO:0005634">
    <property type="term" value="C:nucleus"/>
    <property type="evidence" value="ECO:0007669"/>
    <property type="project" value="UniProtKB-SubCell"/>
</dbReference>
<reference evidence="5" key="1">
    <citation type="submission" date="2025-08" db="UniProtKB">
        <authorList>
            <consortium name="Ensembl"/>
        </authorList>
    </citation>
    <scope>IDENTIFICATION</scope>
</reference>
<dbReference type="InterPro" id="IPR006578">
    <property type="entry name" value="MADF-dom"/>
</dbReference>
<dbReference type="Pfam" id="PF10545">
    <property type="entry name" value="MADF_DNA_bdg"/>
    <property type="match status" value="1"/>
</dbReference>
<protein>
    <recommendedName>
        <fullName evidence="7">MADF domain-containing protein</fullName>
    </recommendedName>
</protein>
<evidence type="ECO:0000259" key="4">
    <source>
        <dbReference type="PROSITE" id="PS51031"/>
    </source>
</evidence>
<dbReference type="GO" id="GO:0005667">
    <property type="term" value="C:transcription regulator complex"/>
    <property type="evidence" value="ECO:0007669"/>
    <property type="project" value="TreeGrafter"/>
</dbReference>
<dbReference type="GeneTree" id="ENSGT01060000248849"/>
<comment type="subcellular location">
    <subcellularLocation>
        <location evidence="1">Nucleus</location>
    </subcellularLocation>
</comment>
<dbReference type="PANTHER" id="PTHR12243:SF48">
    <property type="entry name" value="MADF DOMAIN-CONTAINING PROTEIN"/>
    <property type="match status" value="1"/>
</dbReference>
<feature type="domain" description="MADF" evidence="3">
    <location>
        <begin position="5"/>
        <end position="99"/>
    </location>
</feature>
<dbReference type="Ensembl" id="ENSDLAT00005042535.2">
    <property type="protein sequence ID" value="ENSDLAP00005039843.2"/>
    <property type="gene ID" value="ENSDLAG00005017790.2"/>
</dbReference>
<dbReference type="AlphaFoldDB" id="A0A8C4HBL9"/>
<evidence type="ECO:0000256" key="2">
    <source>
        <dbReference type="SAM" id="MobiDB-lite"/>
    </source>
</evidence>
<dbReference type="Proteomes" id="UP000694389">
    <property type="component" value="Unassembled WGS sequence"/>
</dbReference>
<accession>A0A8C4HBL9</accession>
<dbReference type="PROSITE" id="PS51029">
    <property type="entry name" value="MADF"/>
    <property type="match status" value="1"/>
</dbReference>
<dbReference type="Pfam" id="PF02944">
    <property type="entry name" value="BESS"/>
    <property type="match status" value="1"/>
</dbReference>
<evidence type="ECO:0000313" key="6">
    <source>
        <dbReference type="Proteomes" id="UP000694389"/>
    </source>
</evidence>
<sequence length="211" mass="24505">MMEERLIAAVKTFPELYNPAMREHKDVHWRAVGCTFRLICLFGFVAHVEEEAKKKWRNLRDKYRKERIAEKERRSGLAAEPKRTWKFMPLLQFLEPYVLGRSACSNTGHDTSSETDSPSASDRLSRPRRENSELSEFEAQVMSSLTARQDEDDYFGCSLAETLKRLPPAKKRLLRCRIEHIVYEVEFGDGQQCPVCVSRDTVCPEIKTETE</sequence>
<evidence type="ECO:0000313" key="5">
    <source>
        <dbReference type="Ensembl" id="ENSDLAP00005039843.2"/>
    </source>
</evidence>
<feature type="compositionally biased region" description="Basic and acidic residues" evidence="2">
    <location>
        <begin position="123"/>
        <end position="132"/>
    </location>
</feature>
<reference evidence="5" key="2">
    <citation type="submission" date="2025-09" db="UniProtKB">
        <authorList>
            <consortium name="Ensembl"/>
        </authorList>
    </citation>
    <scope>IDENTIFICATION</scope>
</reference>
<keyword evidence="1" id="KW-0539">Nucleus</keyword>
<feature type="compositionally biased region" description="Polar residues" evidence="2">
    <location>
        <begin position="105"/>
        <end position="122"/>
    </location>
</feature>
<dbReference type="PANTHER" id="PTHR12243">
    <property type="entry name" value="MADF DOMAIN TRANSCRIPTION FACTOR"/>
    <property type="match status" value="1"/>
</dbReference>
<dbReference type="InterPro" id="IPR039353">
    <property type="entry name" value="TF_Adf1"/>
</dbReference>
<dbReference type="PROSITE" id="PS51031">
    <property type="entry name" value="BESS"/>
    <property type="match status" value="1"/>
</dbReference>
<dbReference type="InterPro" id="IPR004210">
    <property type="entry name" value="BESS_motif"/>
</dbReference>